<dbReference type="Proteomes" id="UP000683399">
    <property type="component" value="Segment"/>
</dbReference>
<organism evidence="1 2">
    <name type="scientific">Streptomyces phage TunaTartare</name>
    <dbReference type="NCBI Taxonomy" id="2848887"/>
    <lineage>
        <taxon>Viruses</taxon>
        <taxon>Duplodnaviria</taxon>
        <taxon>Heunggongvirae</taxon>
        <taxon>Uroviricota</taxon>
        <taxon>Caudoviricetes</taxon>
        <taxon>Stanwilliamsviridae</taxon>
        <taxon>Loccivirinae</taxon>
        <taxon>Faustvirus</taxon>
        <taxon>Faustvirus tunatartare</taxon>
    </lineage>
</organism>
<reference evidence="1 2" key="1">
    <citation type="submission" date="2021-03" db="EMBL/GenBank/DDBJ databases">
        <authorList>
            <person name="Alqahtani R."/>
            <person name="Behailu E."/>
            <person name="Cappabianca D.W."/>
            <person name="Csanadi-Schwartz K.M."/>
            <person name="Dalal A.S."/>
            <person name="Fahim M.S."/>
            <person name="Franklin J.M."/>
            <person name="Gluckman M.H."/>
            <person name="Levine C.J."/>
            <person name="Martin N."/>
            <person name="Milza N."/>
            <person name="Najmabadi R."/>
            <person name="Newman A.M."/>
            <person name="Pajunar M."/>
            <person name="Qalawee I."/>
            <person name="Rizvi A."/>
            <person name="Samuel A."/>
            <person name="Smith A."/>
            <person name="Swann F.E."/>
            <person name="Sweeney P."/>
            <person name="Torres N.R."/>
            <person name="Ventrone L."/>
            <person name="Ventura L."/>
            <person name="Wroe M."/>
            <person name="Acquaye N.A."/>
            <person name="Agnes T.J."/>
            <person name="Ahmed A."/>
            <person name="Ahmed S."/>
            <person name="Amodu B.A."/>
            <person name="Arefeayne N.F."/>
            <person name="Asamoah-Frimpong E.A."/>
            <person name="Attaran A."/>
            <person name="Barragan J.M."/>
            <person name="Baumgarten L.N."/>
            <person name="Berhane B."/>
            <person name="Beyene A."/>
            <person name="Bhattarai B."/>
            <person name="Biondokin D.V."/>
            <person name="Boone B.K."/>
            <person name="Burney S.Z."/>
            <person name="Cayanan J.T."/>
            <person name="Cesta G."/>
            <person name="Chang J."/>
            <person name="Chavez J."/>
            <person name="Chorbajian C."/>
            <person name="Christian S."/>
            <person name="Corns J.R."/>
            <person name="Corns N.R."/>
            <person name="Cowan J.T."/>
            <person name="Coyne C."/>
            <person name="Dadzie B."/>
            <person name="Datu D.V."/>
            <person name="Deng B.C."/>
            <person name="Der L."/>
            <person name="Dickerson K."/>
            <person name="Dozier E."/>
            <person name="Egbunine A.O."/>
            <person name="Farooq M."/>
            <person name="Fonge A.E."/>
            <person name="Ghomsi-Nono M.P."/>
            <person name="Giampietro H."/>
            <person name="Gunnison R.P."/>
            <person name="Han S.H."/>
            <person name="Hennigan A.J."/>
            <person name="Hong A.N."/>
            <person name="Ijomor E.C."/>
            <person name="Jalali A."/>
            <person name="Jamil T.Z."/>
            <person name="Jenkins C.R."/>
            <person name="Joseph M.A."/>
            <person name="Jowanowitch O.J."/>
            <person name="Kang D."/>
            <person name="Khan A."/>
            <person name="Khan Z.K."/>
            <person name="Kiewe T."/>
            <person name="Kjerulf A.B."/>
            <person name="Kolosey V."/>
            <person name="Kurup M."/>
            <person name="Lee V.H."/>
            <person name="Llontop-Maldonado V."/>
            <person name="Long P."/>
            <person name="Lu N."/>
            <person name="Majekodunmi A."/>
            <person name="Malik H.W."/>
            <person name="Marcellino S.C."/>
            <person name="Martinez L.A."/>
            <person name="Meher F.N."/>
            <person name="Michelin M.A."/>
            <person name="Mitchell K.G."/>
            <person name="Mullens W.J."/>
            <person name="Nwakama C."/>
            <person name="Nwosu F.T."/>
            <person name="Oboh E.C."/>
            <person name="Odujinrin O."/>
            <person name="Ogunsan O."/>
            <person name="O'Neill K."/>
            <person name="Oxlaj J.A."/>
            <person name="Patel A.K."/>
            <person name="Patel B.R."/>
            <person name="Pham Q."/>
            <person name="Porter J."/>
            <person name="Portes J."/>
            <person name="Prokopenko A."/>
            <person name="Quraishi M."/>
            <person name="Qureshi M."/>
            <person name="Rivera A."/>
            <person name="Rubalsky V."/>
            <person name="Saikali Y."/>
            <person name="Saqaf K."/>
            <person name="Saroya S.R."/>
            <person name="Seas A."/>
            <person name="Shadrick R.E."/>
            <person name="Sharda N."/>
            <person name="Sigindere M.T."/>
            <person name="Simbi V.G."/>
            <person name="Thuzar C."/>
            <person name="Tran K."/>
            <person name="Tran V.D."/>
            <person name="Trang W."/>
            <person name="Vaishnav N."/>
            <person name="Vuong K."/>
            <person name="Walker C."/>
            <person name="Wallace S.A."/>
            <person name="Warfield J.C."/>
            <person name="Wikina T."/>
            <person name="Wobbeking F.T."/>
            <person name="Worrent L.D."/>
            <person name="Yan T."/>
            <person name="Zehra A."/>
            <person name="Avazpour P."/>
            <person name="Kim F.M."/>
            <person name="Mason K."/>
            <person name="Nguyen D.A."/>
            <person name="Pettit S.M."/>
            <person name="Zhou O.J."/>
            <person name="Brissett D.L."/>
            <person name="Gualtieri C."/>
            <person name="Hufford T.M."/>
            <person name="Ko J.M."/>
            <person name="Novak J.K."/>
            <person name="Smith Z.M."/>
            <person name="Mayer-Bacon C."/>
            <person name="Erill I."/>
            <person name="Caruso S.M."/>
            <person name="Garlena R.A."/>
            <person name="Russell D.A."/>
            <person name="Pope W.H."/>
            <person name="Jacobs-Sera D."/>
            <person name="Hatfull G.F."/>
        </authorList>
    </citation>
    <scope>NUCLEOTIDE SEQUENCE [LARGE SCALE GENOMIC DNA]</scope>
</reference>
<name>A0A8F2E719_9CAUD</name>
<sequence>MPRYEKKTKINANLVRRYDEEHYRILSDEEMCRLKFHKRVIPEPGMRPREDRTYYVSYYIEED</sequence>
<keyword evidence="2" id="KW-1185">Reference proteome</keyword>
<dbReference type="EMBL" id="MW822145">
    <property type="protein sequence ID" value="QWT29986.1"/>
    <property type="molecule type" value="Genomic_DNA"/>
</dbReference>
<dbReference type="RefSeq" id="YP_010651943.1">
    <property type="nucleotide sequence ID" value="NC_070784.1"/>
</dbReference>
<gene>
    <name evidence="1" type="primary">100</name>
    <name evidence="1" type="ORF">SEA_TUNATARTARE_100</name>
</gene>
<evidence type="ECO:0000313" key="1">
    <source>
        <dbReference type="EMBL" id="QWT29986.1"/>
    </source>
</evidence>
<protein>
    <submittedName>
        <fullName evidence="1">Uncharacterized protein</fullName>
    </submittedName>
</protein>
<evidence type="ECO:0000313" key="2">
    <source>
        <dbReference type="Proteomes" id="UP000683399"/>
    </source>
</evidence>
<dbReference type="GeneID" id="77927668"/>
<accession>A0A8F2E719</accession>
<proteinExistence type="predicted"/>
<dbReference type="KEGG" id="vg:77927668"/>